<dbReference type="OrthoDB" id="1523883at2759"/>
<comment type="caution">
    <text evidence="1">The sequence shown here is derived from an EMBL/GenBank/DDBJ whole genome shotgun (WGS) entry which is preliminary data.</text>
</comment>
<keyword evidence="2" id="KW-1185">Reference proteome</keyword>
<gene>
    <name evidence="1" type="ORF">GIB67_006519</name>
</gene>
<evidence type="ECO:0000313" key="1">
    <source>
        <dbReference type="EMBL" id="KAF6141074.1"/>
    </source>
</evidence>
<dbReference type="Gene3D" id="3.40.50.150">
    <property type="entry name" value="Vaccinia Virus protein VP39"/>
    <property type="match status" value="1"/>
</dbReference>
<proteinExistence type="predicted"/>
<name>A0A7J7LEY9_9MAGN</name>
<protein>
    <submittedName>
        <fullName evidence="1">Uncharacterized protein</fullName>
    </submittedName>
</protein>
<dbReference type="GO" id="GO:0008168">
    <property type="term" value="F:methyltransferase activity"/>
    <property type="evidence" value="ECO:0007669"/>
    <property type="project" value="InterPro"/>
</dbReference>
<dbReference type="InterPro" id="IPR005299">
    <property type="entry name" value="MeTrfase_7"/>
</dbReference>
<dbReference type="InterPro" id="IPR029063">
    <property type="entry name" value="SAM-dependent_MTases_sf"/>
</dbReference>
<reference evidence="1 2" key="1">
    <citation type="journal article" date="2020" name="IScience">
        <title>Genome Sequencing of the Endangered Kingdonia uniflora (Circaeasteraceae, Ranunculales) Reveals Potential Mechanisms of Evolutionary Specialization.</title>
        <authorList>
            <person name="Sun Y."/>
            <person name="Deng T."/>
            <person name="Zhang A."/>
            <person name="Moore M.J."/>
            <person name="Landis J.B."/>
            <person name="Lin N."/>
            <person name="Zhang H."/>
            <person name="Zhang X."/>
            <person name="Huang J."/>
            <person name="Zhang X."/>
            <person name="Sun H."/>
            <person name="Wang H."/>
        </authorList>
    </citation>
    <scope>NUCLEOTIDE SEQUENCE [LARGE SCALE GENOMIC DNA]</scope>
    <source>
        <strain evidence="1">TB1705</strain>
        <tissue evidence="1">Leaf</tissue>
    </source>
</reference>
<dbReference type="Proteomes" id="UP000541444">
    <property type="component" value="Unassembled WGS sequence"/>
</dbReference>
<accession>A0A7J7LEY9</accession>
<dbReference type="Pfam" id="PF03492">
    <property type="entry name" value="Methyltransf_7"/>
    <property type="match status" value="1"/>
</dbReference>
<dbReference type="SUPFAM" id="SSF53335">
    <property type="entry name" value="S-adenosyl-L-methionine-dependent methyltransferases"/>
    <property type="match status" value="1"/>
</dbReference>
<dbReference type="PANTHER" id="PTHR31009">
    <property type="entry name" value="S-ADENOSYL-L-METHIONINE:CARBOXYL METHYLTRANSFERASE FAMILY PROTEIN"/>
    <property type="match status" value="1"/>
</dbReference>
<dbReference type="AlphaFoldDB" id="A0A7J7LEY9"/>
<evidence type="ECO:0000313" key="2">
    <source>
        <dbReference type="Proteomes" id="UP000541444"/>
    </source>
</evidence>
<dbReference type="EMBL" id="JACGCM010002332">
    <property type="protein sequence ID" value="KAF6141074.1"/>
    <property type="molecule type" value="Genomic_DNA"/>
</dbReference>
<sequence>MEVLQVPNMKGGNGDTSYANNSLIQRKIVSIRKSVRDETMLDLLSTSSIHKSLSIANLGCSSGPNTFMVVSDLMDIVHSKYSSLGYQTTEYLVYLNDLLGNDFKSVFTSLQGFHGNLKESIGDKFGQCFIFEVPRSFYGRLFPSKSLHFVHSSCSVHWLSLVQIVVLRLSLNMKVFNVSYL</sequence>
<organism evidence="1 2">
    <name type="scientific">Kingdonia uniflora</name>
    <dbReference type="NCBI Taxonomy" id="39325"/>
    <lineage>
        <taxon>Eukaryota</taxon>
        <taxon>Viridiplantae</taxon>
        <taxon>Streptophyta</taxon>
        <taxon>Embryophyta</taxon>
        <taxon>Tracheophyta</taxon>
        <taxon>Spermatophyta</taxon>
        <taxon>Magnoliopsida</taxon>
        <taxon>Ranunculales</taxon>
        <taxon>Circaeasteraceae</taxon>
        <taxon>Kingdonia</taxon>
    </lineage>
</organism>